<dbReference type="PANTHER" id="PTHR33776">
    <property type="entry name" value="ENDO/EXONUCLEASE/PHOSPHATASE DOMAIN-CONTAINING PROTEIN"/>
    <property type="match status" value="1"/>
</dbReference>
<proteinExistence type="predicted"/>
<dbReference type="OrthoDB" id="5987713at2759"/>
<gene>
    <name evidence="1" type="ORF">AWC38_SpisGene21963</name>
</gene>
<dbReference type="AlphaFoldDB" id="A0A2B4R8E9"/>
<evidence type="ECO:0000313" key="2">
    <source>
        <dbReference type="Proteomes" id="UP000225706"/>
    </source>
</evidence>
<protein>
    <recommendedName>
        <fullName evidence="3">Endonuclease/exonuclease/phosphatase domain-containing protein</fullName>
    </recommendedName>
</protein>
<evidence type="ECO:0008006" key="3">
    <source>
        <dbReference type="Google" id="ProtNLM"/>
    </source>
</evidence>
<dbReference type="SUPFAM" id="SSF56219">
    <property type="entry name" value="DNase I-like"/>
    <property type="match status" value="1"/>
</dbReference>
<dbReference type="PANTHER" id="PTHR33776:SF3">
    <property type="entry name" value="PHD-TYPE DOMAIN-CONTAINING PROTEIN"/>
    <property type="match status" value="1"/>
</dbReference>
<name>A0A2B4R8E9_STYPI</name>
<sequence>MREIEEGLETAECSDNEKEELPFVISQAKQSIECWKAHLLRSINQNECRLDIMSGLSAPFIFLVFEWVMKYLPHSFFEIDGGLNDARISPSKGCDDDLSVRLKQYYKNIRIAYLNINSVAGFKLQEVKSVILQGLFDIVILAETKIDADFPDSQFYIKGFRMFRKDRNRHGGGLLIYTRRGLITLRVSHLECVNIETIALSFQTRKNGPKALLMGTYRPPNLSKSVWESQLNNMLLRAGRFNNIFLVGDLNCDLLNPDGGAKDGRALIDLIEVYRLSSLIKEPTRITNTSN</sequence>
<dbReference type="Gene3D" id="3.60.10.10">
    <property type="entry name" value="Endonuclease/exonuclease/phosphatase"/>
    <property type="match status" value="1"/>
</dbReference>
<organism evidence="1 2">
    <name type="scientific">Stylophora pistillata</name>
    <name type="common">Smooth cauliflower coral</name>
    <dbReference type="NCBI Taxonomy" id="50429"/>
    <lineage>
        <taxon>Eukaryota</taxon>
        <taxon>Metazoa</taxon>
        <taxon>Cnidaria</taxon>
        <taxon>Anthozoa</taxon>
        <taxon>Hexacorallia</taxon>
        <taxon>Scleractinia</taxon>
        <taxon>Astrocoeniina</taxon>
        <taxon>Pocilloporidae</taxon>
        <taxon>Stylophora</taxon>
    </lineage>
</organism>
<evidence type="ECO:0000313" key="1">
    <source>
        <dbReference type="EMBL" id="PFX13921.1"/>
    </source>
</evidence>
<reference evidence="2" key="1">
    <citation type="journal article" date="2017" name="bioRxiv">
        <title>Comparative analysis of the genomes of Stylophora pistillata and Acropora digitifera provides evidence for extensive differences between species of corals.</title>
        <authorList>
            <person name="Voolstra C.R."/>
            <person name="Li Y."/>
            <person name="Liew Y.J."/>
            <person name="Baumgarten S."/>
            <person name="Zoccola D."/>
            <person name="Flot J.-F."/>
            <person name="Tambutte S."/>
            <person name="Allemand D."/>
            <person name="Aranda M."/>
        </authorList>
    </citation>
    <scope>NUCLEOTIDE SEQUENCE [LARGE SCALE GENOMIC DNA]</scope>
</reference>
<dbReference type="InterPro" id="IPR036691">
    <property type="entry name" value="Endo/exonu/phosph_ase_sf"/>
</dbReference>
<dbReference type="EMBL" id="LSMT01000870">
    <property type="protein sequence ID" value="PFX13921.1"/>
    <property type="molecule type" value="Genomic_DNA"/>
</dbReference>
<comment type="caution">
    <text evidence="1">The sequence shown here is derived from an EMBL/GenBank/DDBJ whole genome shotgun (WGS) entry which is preliminary data.</text>
</comment>
<keyword evidence="2" id="KW-1185">Reference proteome</keyword>
<dbReference type="Proteomes" id="UP000225706">
    <property type="component" value="Unassembled WGS sequence"/>
</dbReference>
<accession>A0A2B4R8E9</accession>